<protein>
    <submittedName>
        <fullName evidence="4">Uncharacterized protein</fullName>
    </submittedName>
</protein>
<sequence length="895" mass="92806">MRYLASRALGAWVFTVAVTLCVVGPAAAPAQAAGSRPGSLSGGVTSSGTTPTDVTADQAGSAGSAQAASTGTATSGSAGASSSSSTVTAGSKKLQLTLSTVSPTSLTAQDALVVSGTARNPSTRAMKNVTVALRFGYTALTDRDAVLDWVQDGDVSTTATTLAQKSLGSVGAGETVSFSFKVAAGGTGLSSYGSSFGPRPFSLVASSAQGQLAALRSTLVWAPQENDGKLGLTLLAPLTSTTPSTTAGLATEESAAELLPASRLSRIVTASSDPAIGWAIDPALLAAAKALEESGISEQDDPETTDDESAAATPASSASPSQTPDGELEPDQEITAETATAAGRDWLERISAGLAKRTVLGLPYADADLNSLLKGGKSPSLLRQSDKLGEAIEKETLGKSLYSRISWPADGQVSGEAVQGLASTGHRSVILSADQQQPQSQLSYTPSGRSTVKSKDSTLTGLLYDEDLSSLFADAGTDNSAQTTQTMLAVLAAISAETTPDDSTRQVLAVAPRDWDPQPADVQRLTTALRDASSWVSLSSLKNLGNATAVDREDHQYGKKAAAGELPKGNLSNALAMDRDLDNIAPGLINNQDVVRRLEQRIASVLSYAWRSDLDGQANARRSVMDDVGDLTSGVQLLIGTESKVFTARSAPIQVTVDNQTDYDVRVSVSFTSGSGQLKVDRQPDPVTITAQHRQSFRVEATAVATGDVIVTTKLLTGEGAGQRVLGDPQTFEVKVRPNWESWGLIGMAVLLVLLLLFGLLRSFRRNRTRPRVPLHTIPDVDDDAARAVRKAAKEAAAQETREAAQREAITSPIPRITPGVTDGASAGASGGATERSPEGSSSGDDVRRAPGIRSTSAEPGDPHGMQEQKSSSVPTMAASKGAQRRSPTRPKENR</sequence>
<proteinExistence type="predicted"/>
<feature type="transmembrane region" description="Helical" evidence="2">
    <location>
        <begin position="743"/>
        <end position="761"/>
    </location>
</feature>
<keyword evidence="5" id="KW-1185">Reference proteome</keyword>
<keyword evidence="2" id="KW-1133">Transmembrane helix</keyword>
<gene>
    <name evidence="4" type="ORF">KIH74_20265</name>
</gene>
<evidence type="ECO:0000256" key="1">
    <source>
        <dbReference type="SAM" id="MobiDB-lite"/>
    </source>
</evidence>
<feature type="compositionally biased region" description="Polar residues" evidence="1">
    <location>
        <begin position="434"/>
        <end position="451"/>
    </location>
</feature>
<dbReference type="InterPro" id="IPR046112">
    <property type="entry name" value="DUF6049"/>
</dbReference>
<feature type="compositionally biased region" description="Acidic residues" evidence="1">
    <location>
        <begin position="298"/>
        <end position="309"/>
    </location>
</feature>
<evidence type="ECO:0000313" key="5">
    <source>
        <dbReference type="Proteomes" id="UP001197247"/>
    </source>
</evidence>
<comment type="caution">
    <text evidence="4">The sequence shown here is derived from an EMBL/GenBank/DDBJ whole genome shotgun (WGS) entry which is preliminary data.</text>
</comment>
<feature type="chain" id="PRO_5046898166" evidence="3">
    <location>
        <begin position="33"/>
        <end position="895"/>
    </location>
</feature>
<reference evidence="4 5" key="1">
    <citation type="submission" date="2021-05" db="EMBL/GenBank/DDBJ databases">
        <title>Kineosporia and Streptomyces sp. nov. two new marine actinobacteria isolated from Coral.</title>
        <authorList>
            <person name="Buangrab K."/>
            <person name="Sutthacheep M."/>
            <person name="Yeemin T."/>
            <person name="Harunari E."/>
            <person name="Igarashi Y."/>
            <person name="Kanchanasin P."/>
            <person name="Tanasupawat S."/>
            <person name="Phongsopitanun W."/>
        </authorList>
    </citation>
    <scope>NUCLEOTIDE SEQUENCE [LARGE SCALE GENOMIC DNA]</scope>
    <source>
        <strain evidence="4 5">J2-2</strain>
    </source>
</reference>
<evidence type="ECO:0000256" key="2">
    <source>
        <dbReference type="SAM" id="Phobius"/>
    </source>
</evidence>
<organism evidence="4 5">
    <name type="scientific">Kineosporia corallincola</name>
    <dbReference type="NCBI Taxonomy" id="2835133"/>
    <lineage>
        <taxon>Bacteria</taxon>
        <taxon>Bacillati</taxon>
        <taxon>Actinomycetota</taxon>
        <taxon>Actinomycetes</taxon>
        <taxon>Kineosporiales</taxon>
        <taxon>Kineosporiaceae</taxon>
        <taxon>Kineosporia</taxon>
    </lineage>
</organism>
<dbReference type="Pfam" id="PF19516">
    <property type="entry name" value="DUF6049"/>
    <property type="match status" value="1"/>
</dbReference>
<dbReference type="EMBL" id="JAHBAY010000008">
    <property type="protein sequence ID" value="MBT0771283.1"/>
    <property type="molecule type" value="Genomic_DNA"/>
</dbReference>
<feature type="region of interest" description="Disordered" evidence="1">
    <location>
        <begin position="434"/>
        <end position="453"/>
    </location>
</feature>
<dbReference type="Proteomes" id="UP001197247">
    <property type="component" value="Unassembled WGS sequence"/>
</dbReference>
<feature type="signal peptide" evidence="3">
    <location>
        <begin position="1"/>
        <end position="32"/>
    </location>
</feature>
<keyword evidence="2" id="KW-0472">Membrane</keyword>
<keyword evidence="3" id="KW-0732">Signal</keyword>
<dbReference type="RefSeq" id="WP_214157575.1">
    <property type="nucleotide sequence ID" value="NZ_JAHBAY010000008.1"/>
</dbReference>
<feature type="region of interest" description="Disordered" evidence="1">
    <location>
        <begin position="793"/>
        <end position="895"/>
    </location>
</feature>
<feature type="region of interest" description="Disordered" evidence="1">
    <location>
        <begin position="30"/>
        <end position="86"/>
    </location>
</feature>
<evidence type="ECO:0000313" key="4">
    <source>
        <dbReference type="EMBL" id="MBT0771283.1"/>
    </source>
</evidence>
<keyword evidence="2" id="KW-0812">Transmembrane</keyword>
<feature type="region of interest" description="Disordered" evidence="1">
    <location>
        <begin position="292"/>
        <end position="331"/>
    </location>
</feature>
<feature type="compositionally biased region" description="Low complexity" evidence="1">
    <location>
        <begin position="310"/>
        <end position="325"/>
    </location>
</feature>
<name>A0ABS5TMJ7_9ACTN</name>
<accession>A0ABS5TMJ7</accession>
<evidence type="ECO:0000256" key="3">
    <source>
        <dbReference type="SAM" id="SignalP"/>
    </source>
</evidence>